<evidence type="ECO:0000313" key="6">
    <source>
        <dbReference type="EMBL" id="COX21198.1"/>
    </source>
</evidence>
<protein>
    <submittedName>
        <fullName evidence="5">Uncharacterized protein</fullName>
    </submittedName>
</protein>
<dbReference type="EMBL" id="CNFT01001344">
    <property type="protein sequence ID" value="CKT18783.1"/>
    <property type="molecule type" value="Genomic_DNA"/>
</dbReference>
<dbReference type="Proteomes" id="UP000050164">
    <property type="component" value="Unassembled WGS sequence"/>
</dbReference>
<dbReference type="EMBL" id="CGCX01000605">
    <property type="protein sequence ID" value="CFR79978.1"/>
    <property type="molecule type" value="Genomic_DNA"/>
</dbReference>
<dbReference type="EMBL" id="CNGE01000783">
    <property type="protein sequence ID" value="CKT33947.1"/>
    <property type="molecule type" value="Genomic_DNA"/>
</dbReference>
<evidence type="ECO:0000313" key="2">
    <source>
        <dbReference type="EMBL" id="CFR79978.1"/>
    </source>
</evidence>
<evidence type="ECO:0000313" key="3">
    <source>
        <dbReference type="EMBL" id="CKT18783.1"/>
    </source>
</evidence>
<feature type="compositionally biased region" description="Polar residues" evidence="1">
    <location>
        <begin position="12"/>
        <end position="31"/>
    </location>
</feature>
<evidence type="ECO:0000313" key="9">
    <source>
        <dbReference type="Proteomes" id="UP000046680"/>
    </source>
</evidence>
<evidence type="ECO:0000313" key="11">
    <source>
        <dbReference type="Proteomes" id="UP000050164"/>
    </source>
</evidence>
<evidence type="ECO:0000313" key="5">
    <source>
        <dbReference type="EMBL" id="CNV18204.1"/>
    </source>
</evidence>
<dbReference type="Proteomes" id="UP000048948">
    <property type="component" value="Unassembled WGS sequence"/>
</dbReference>
<organism evidence="5 7">
    <name type="scientific">Mycobacterium tuberculosis</name>
    <dbReference type="NCBI Taxonomy" id="1773"/>
    <lineage>
        <taxon>Bacteria</taxon>
        <taxon>Bacillati</taxon>
        <taxon>Actinomycetota</taxon>
        <taxon>Actinomycetes</taxon>
        <taxon>Mycobacteriales</taxon>
        <taxon>Mycobacteriaceae</taxon>
        <taxon>Mycobacterium</taxon>
        <taxon>Mycobacterium tuberculosis complex</taxon>
    </lineage>
</organism>
<reference evidence="7 8" key="1">
    <citation type="submission" date="2015-03" db="EMBL/GenBank/DDBJ databases">
        <authorList>
            <consortium name="Pathogen Informatics"/>
        </authorList>
    </citation>
    <scope>NUCLEOTIDE SEQUENCE [LARGE SCALE GENOMIC DNA]</scope>
    <source>
        <strain evidence="4 10">Bir 172</strain>
        <strain evidence="3 11">Bir 185</strain>
        <strain evidence="2 9">C09601061</strain>
        <strain evidence="5 7">D00501624</strain>
        <strain evidence="6 8">M09401471</strain>
    </source>
</reference>
<dbReference type="EMBL" id="CQQC01000536">
    <property type="protein sequence ID" value="CNV18204.1"/>
    <property type="molecule type" value="Genomic_DNA"/>
</dbReference>
<evidence type="ECO:0000313" key="8">
    <source>
        <dbReference type="Proteomes" id="UP000044938"/>
    </source>
</evidence>
<dbReference type="Proteomes" id="UP000039217">
    <property type="component" value="Unassembled WGS sequence"/>
</dbReference>
<dbReference type="AlphaFoldDB" id="A0A655EFY2"/>
<name>A0A655EFY2_MYCTX</name>
<gene>
    <name evidence="2" type="ORF">ERS007657_01795</name>
    <name evidence="5" type="ORF">ERS007661_01780</name>
    <name evidence="6" type="ORF">ERS007720_04097</name>
    <name evidence="4" type="ORF">ERS027646_03378</name>
    <name evidence="3" type="ORF">ERS027659_04068</name>
</gene>
<evidence type="ECO:0000313" key="7">
    <source>
        <dbReference type="Proteomes" id="UP000039217"/>
    </source>
</evidence>
<evidence type="ECO:0000256" key="1">
    <source>
        <dbReference type="SAM" id="MobiDB-lite"/>
    </source>
</evidence>
<sequence>MAALGLLGDASELTSPGLETTGSDLRSSPTPSGLKPTGLIPPSGPSGPNAWPGTGCSMPALGSGSASTSSAIAQLDSPVLSAVRLALAVV</sequence>
<dbReference type="Proteomes" id="UP000044938">
    <property type="component" value="Unassembled WGS sequence"/>
</dbReference>
<dbReference type="Proteomes" id="UP000046680">
    <property type="component" value="Unassembled WGS sequence"/>
</dbReference>
<feature type="region of interest" description="Disordered" evidence="1">
    <location>
        <begin position="1"/>
        <end position="56"/>
    </location>
</feature>
<accession>A0A655EFY2</accession>
<evidence type="ECO:0000313" key="4">
    <source>
        <dbReference type="EMBL" id="CKT33947.1"/>
    </source>
</evidence>
<evidence type="ECO:0000313" key="10">
    <source>
        <dbReference type="Proteomes" id="UP000048948"/>
    </source>
</evidence>
<dbReference type="EMBL" id="CSAJ01000789">
    <property type="protein sequence ID" value="COX21198.1"/>
    <property type="molecule type" value="Genomic_DNA"/>
</dbReference>
<proteinExistence type="predicted"/>